<sequence>MLSRQWYTISKRFSSTSVPARNAINVAEEKISRLPNGLTVASVDLGGPVTQLVVAYRAGTRYEMPNEAGLVHHIRNCIGGDSQRYYGAQLLWQCGSAGATVNGMMTRDLLAVQMSVIRDRAPVGLSLLGELAQPAFKPWDVEDFKETLRIDRNYLKAYDLLLEDLHDAAFRSGSLGNYLYAKEETASQMVTGNAVLVGVNIPHDQILDYASSQFTLPEGSSILPKPSPYCGGEKRHKNLMKEAHVAIAGRGASLKSRKSLAVQAILSAAIGQGAVAKYAASVGQGALAKAAFKASCGFPFGMSAISEVYADEGLAGIYIVSEADHIGPLCDAAIKTLKSFTIDDAAFQTAKNMAAMSILNRAESAENMAVDRAAQILATGEAETVSDLLREIASITMADITKAADQMKSKLTLASYGNIYQVPYLDQL</sequence>
<evidence type="ECO:0000313" key="4">
    <source>
        <dbReference type="WBParaSite" id="mrna-Wban_00970"/>
    </source>
</evidence>
<dbReference type="WBParaSite" id="mrna-Wban_00970">
    <property type="protein sequence ID" value="mrna-Wban_00970"/>
    <property type="gene ID" value="Wban_00970"/>
</dbReference>
<dbReference type="InterPro" id="IPR050361">
    <property type="entry name" value="MPP/UQCRC_Complex"/>
</dbReference>
<proteinExistence type="predicted"/>
<dbReference type="PANTHER" id="PTHR11851:SF226">
    <property type="entry name" value="CYTOCHROME B-C1 COMPLEX SUBUNIT 2, MITOCHONDRIAL"/>
    <property type="match status" value="1"/>
</dbReference>
<organism evidence="3 4">
    <name type="scientific">Wuchereria bancrofti</name>
    <dbReference type="NCBI Taxonomy" id="6293"/>
    <lineage>
        <taxon>Eukaryota</taxon>
        <taxon>Metazoa</taxon>
        <taxon>Ecdysozoa</taxon>
        <taxon>Nematoda</taxon>
        <taxon>Chromadorea</taxon>
        <taxon>Rhabditida</taxon>
        <taxon>Spirurina</taxon>
        <taxon>Spiruromorpha</taxon>
        <taxon>Filarioidea</taxon>
        <taxon>Onchocercidae</taxon>
        <taxon>Wuchereria</taxon>
    </lineage>
</organism>
<dbReference type="PANTHER" id="PTHR11851">
    <property type="entry name" value="METALLOPROTEASE"/>
    <property type="match status" value="1"/>
</dbReference>
<dbReference type="Proteomes" id="UP000093561">
    <property type="component" value="Unassembled WGS sequence"/>
</dbReference>
<dbReference type="Gene3D" id="3.30.830.10">
    <property type="entry name" value="Metalloenzyme, LuxS/M16 peptidase-like"/>
    <property type="match status" value="2"/>
</dbReference>
<protein>
    <submittedName>
        <fullName evidence="4">Peptidase M16 inactive domain-containing protein</fullName>
    </submittedName>
</protein>
<feature type="domain" description="Peptidase M16 N-terminal" evidence="1">
    <location>
        <begin position="49"/>
        <end position="180"/>
    </location>
</feature>
<dbReference type="FunFam" id="3.30.830.10:FF:000039">
    <property type="entry name" value="Ubiquinol-cytochrome c reductase core subunit 2"/>
    <property type="match status" value="1"/>
</dbReference>
<dbReference type="Pfam" id="PF05193">
    <property type="entry name" value="Peptidase_M16_C"/>
    <property type="match status" value="1"/>
</dbReference>
<reference evidence="4" key="3">
    <citation type="submission" date="2024-02" db="UniProtKB">
        <authorList>
            <consortium name="WormBaseParasite"/>
        </authorList>
    </citation>
    <scope>IDENTIFICATION</scope>
    <source>
        <strain evidence="4">pt0022</strain>
    </source>
</reference>
<dbReference type="InterPro" id="IPR011249">
    <property type="entry name" value="Metalloenz_LuxS/M16"/>
</dbReference>
<evidence type="ECO:0000259" key="2">
    <source>
        <dbReference type="Pfam" id="PF05193"/>
    </source>
</evidence>
<dbReference type="GO" id="GO:0046872">
    <property type="term" value="F:metal ion binding"/>
    <property type="evidence" value="ECO:0007669"/>
    <property type="project" value="InterPro"/>
</dbReference>
<reference evidence="3" key="2">
    <citation type="journal article" date="2016" name="Mol. Ecol.">
        <title>Population genomics of the filarial nematode parasite Wuchereria bancrofti from mosquitoes.</title>
        <authorList>
            <person name="Small S.T."/>
            <person name="Reimer L.J."/>
            <person name="Tisch D.J."/>
            <person name="King C.L."/>
            <person name="Christensen B.M."/>
            <person name="Siba P.M."/>
            <person name="Kazura J.W."/>
            <person name="Serre D."/>
            <person name="Zimmerman P.A."/>
        </authorList>
    </citation>
    <scope>NUCLEOTIDE SEQUENCE</scope>
    <source>
        <strain evidence="3">pt0022</strain>
    </source>
</reference>
<evidence type="ECO:0000313" key="3">
    <source>
        <dbReference type="Proteomes" id="UP000093561"/>
    </source>
</evidence>
<dbReference type="InterPro" id="IPR007863">
    <property type="entry name" value="Peptidase_M16_C"/>
</dbReference>
<dbReference type="SUPFAM" id="SSF63411">
    <property type="entry name" value="LuxS/MPP-like metallohydrolase"/>
    <property type="match status" value="2"/>
</dbReference>
<accession>A0AAF5PI22</accession>
<dbReference type="GO" id="GO:0005739">
    <property type="term" value="C:mitochondrion"/>
    <property type="evidence" value="ECO:0007669"/>
    <property type="project" value="TreeGrafter"/>
</dbReference>
<feature type="domain" description="Peptidase M16 C-terminal" evidence="2">
    <location>
        <begin position="193"/>
        <end position="352"/>
    </location>
</feature>
<name>A0AAF5PI22_WUCBA</name>
<dbReference type="Pfam" id="PF00675">
    <property type="entry name" value="Peptidase_M16"/>
    <property type="match status" value="1"/>
</dbReference>
<dbReference type="InterPro" id="IPR011765">
    <property type="entry name" value="Pept_M16_N"/>
</dbReference>
<reference evidence="3" key="1">
    <citation type="submission" date="2015-03" db="EMBL/GenBank/DDBJ databases">
        <title>Wuchereria bancrofti Genome Sequencing Papua New Guinea Strain.</title>
        <authorList>
            <person name="Small S.T."/>
            <person name="Serre D."/>
            <person name="Zimmerman P.A."/>
        </authorList>
    </citation>
    <scope>NUCLEOTIDE SEQUENCE [LARGE SCALE GENOMIC DNA]</scope>
    <source>
        <strain evidence="3">pt0022</strain>
    </source>
</reference>
<dbReference type="AlphaFoldDB" id="A0AAF5PI22"/>
<evidence type="ECO:0000259" key="1">
    <source>
        <dbReference type="Pfam" id="PF00675"/>
    </source>
</evidence>